<proteinExistence type="predicted"/>
<dbReference type="Proteomes" id="UP000002725">
    <property type="component" value="Chromosome"/>
</dbReference>
<evidence type="ECO:0000313" key="1">
    <source>
        <dbReference type="EMBL" id="ACF46218.1"/>
    </source>
</evidence>
<dbReference type="KEGG" id="paa:Paes_1189"/>
<reference evidence="1" key="1">
    <citation type="submission" date="2008-06" db="EMBL/GenBank/DDBJ databases">
        <title>Complete sequence of chromosome of Prosthecochloris aestuarii DSM 271.</title>
        <authorList>
            <consortium name="US DOE Joint Genome Institute"/>
            <person name="Lucas S."/>
            <person name="Copeland A."/>
            <person name="Lapidus A."/>
            <person name="Glavina del Rio T."/>
            <person name="Dalin E."/>
            <person name="Tice H."/>
            <person name="Bruce D."/>
            <person name="Goodwin L."/>
            <person name="Pitluck S."/>
            <person name="Schmutz J."/>
            <person name="Larimer F."/>
            <person name="Land M."/>
            <person name="Hauser L."/>
            <person name="Kyrpides N."/>
            <person name="Anderson I."/>
            <person name="Liu Z."/>
            <person name="Li T."/>
            <person name="Zhao F."/>
            <person name="Overmann J."/>
            <person name="Bryant D.A."/>
            <person name="Richardson P."/>
        </authorList>
    </citation>
    <scope>NUCLEOTIDE SEQUENCE [LARGE SCALE GENOMIC DNA]</scope>
    <source>
        <strain evidence="1">DSM 271</strain>
    </source>
</reference>
<dbReference type="HOGENOM" id="CLU_3139364_0_0_10"/>
<name>B4S831_PROA2</name>
<dbReference type="AlphaFoldDB" id="B4S831"/>
<accession>B4S831</accession>
<keyword evidence="2" id="KW-1185">Reference proteome</keyword>
<protein>
    <submittedName>
        <fullName evidence="1">Uncharacterized protein</fullName>
    </submittedName>
</protein>
<sequence>MQNIHGMDIFFGLRNVYFSKIFLYAGTSLLHQAGTTLIIKQRKLWILKR</sequence>
<dbReference type="STRING" id="290512.Paes_1189"/>
<evidence type="ECO:0000313" key="2">
    <source>
        <dbReference type="Proteomes" id="UP000002725"/>
    </source>
</evidence>
<gene>
    <name evidence="1" type="ordered locus">Paes_1189</name>
</gene>
<dbReference type="EMBL" id="CP001108">
    <property type="protein sequence ID" value="ACF46218.1"/>
    <property type="molecule type" value="Genomic_DNA"/>
</dbReference>
<organism evidence="1 2">
    <name type="scientific">Prosthecochloris aestuarii (strain DSM 271 / SK 413)</name>
    <dbReference type="NCBI Taxonomy" id="290512"/>
    <lineage>
        <taxon>Bacteria</taxon>
        <taxon>Pseudomonadati</taxon>
        <taxon>Chlorobiota</taxon>
        <taxon>Chlorobiia</taxon>
        <taxon>Chlorobiales</taxon>
        <taxon>Chlorobiaceae</taxon>
        <taxon>Prosthecochloris</taxon>
    </lineage>
</organism>